<gene>
    <name evidence="2" type="ORF">GA0111570_11165</name>
</gene>
<feature type="transmembrane region" description="Helical" evidence="1">
    <location>
        <begin position="21"/>
        <end position="42"/>
    </location>
</feature>
<reference evidence="2 3" key="1">
    <citation type="submission" date="2016-06" db="EMBL/GenBank/DDBJ databases">
        <authorList>
            <person name="Olsen C.W."/>
            <person name="Carey S."/>
            <person name="Hinshaw L."/>
            <person name="Karasin A.I."/>
        </authorList>
    </citation>
    <scope>NUCLEOTIDE SEQUENCE [LARGE SCALE GENOMIC DNA]</scope>
    <source>
        <strain evidence="2 3">LZ-22</strain>
    </source>
</reference>
<evidence type="ECO:0000313" key="2">
    <source>
        <dbReference type="EMBL" id="SDB95054.1"/>
    </source>
</evidence>
<feature type="transmembrane region" description="Helical" evidence="1">
    <location>
        <begin position="164"/>
        <end position="186"/>
    </location>
</feature>
<keyword evidence="1" id="KW-0472">Membrane</keyword>
<keyword evidence="1" id="KW-1133">Transmembrane helix</keyword>
<keyword evidence="1" id="KW-0812">Transmembrane</keyword>
<feature type="transmembrane region" description="Helical" evidence="1">
    <location>
        <begin position="131"/>
        <end position="152"/>
    </location>
</feature>
<dbReference type="RefSeq" id="WP_245703227.1">
    <property type="nucleotide sequence ID" value="NZ_FMYF01000011.1"/>
</dbReference>
<dbReference type="EMBL" id="FMYF01000011">
    <property type="protein sequence ID" value="SDB95054.1"/>
    <property type="molecule type" value="Genomic_DNA"/>
</dbReference>
<keyword evidence="3" id="KW-1185">Reference proteome</keyword>
<dbReference type="Pfam" id="PF20139">
    <property type="entry name" value="DUF6529"/>
    <property type="match status" value="1"/>
</dbReference>
<dbReference type="Proteomes" id="UP000199086">
    <property type="component" value="Unassembled WGS sequence"/>
</dbReference>
<accession>A0A1G6HLI7</accession>
<dbReference type="AlphaFoldDB" id="A0A1G6HLI7"/>
<evidence type="ECO:0000313" key="3">
    <source>
        <dbReference type="Proteomes" id="UP000199086"/>
    </source>
</evidence>
<protein>
    <submittedName>
        <fullName evidence="2">Uncharacterized protein</fullName>
    </submittedName>
</protein>
<evidence type="ECO:0000256" key="1">
    <source>
        <dbReference type="SAM" id="Phobius"/>
    </source>
</evidence>
<name>A0A1G6HLI7_9ACTN</name>
<feature type="transmembrane region" description="Helical" evidence="1">
    <location>
        <begin position="62"/>
        <end position="81"/>
    </location>
</feature>
<organism evidence="2 3">
    <name type="scientific">Raineyella antarctica</name>
    <dbReference type="NCBI Taxonomy" id="1577474"/>
    <lineage>
        <taxon>Bacteria</taxon>
        <taxon>Bacillati</taxon>
        <taxon>Actinomycetota</taxon>
        <taxon>Actinomycetes</taxon>
        <taxon>Propionibacteriales</taxon>
        <taxon>Propionibacteriaceae</taxon>
        <taxon>Raineyella</taxon>
    </lineage>
</organism>
<dbReference type="InterPro" id="IPR045382">
    <property type="entry name" value="DUF6529"/>
</dbReference>
<feature type="transmembrane region" description="Helical" evidence="1">
    <location>
        <begin position="102"/>
        <end position="125"/>
    </location>
</feature>
<proteinExistence type="predicted"/>
<dbReference type="STRING" id="1577474.GA0111570_11165"/>
<sequence>MNTLVPGGRPADPAPGGGIRLLVAFILVGAAVSVALGVYGGLHLPTRRALATLGFPSLVSMKVTLASAAAVLGVVQIVTALRMYGRIGHGPAPRAVATTHRISGVTAVLVSVPVAFHCLWSLGFGTYSARVLAHSLFGCAFYGVFVTKMLVLRSRRVPAWAVPLLGGALFTVIVVVWLTSAMWFLIGGPGY</sequence>